<reference evidence="1" key="1">
    <citation type="submission" date="2024-05" db="EMBL/GenBank/DDBJ databases">
        <title>30 novel species of actinomycetes from the DSMZ collection.</title>
        <authorList>
            <person name="Nouioui I."/>
        </authorList>
    </citation>
    <scope>NUCLEOTIDE SEQUENCE</scope>
    <source>
        <strain evidence="1">DSM 41972</strain>
    </source>
</reference>
<gene>
    <name evidence="1" type="ORF">ROS62_17725</name>
</gene>
<accession>A0ABU3I127</accession>
<sequence length="49" mass="5433">MGVPRVFTWRALRRRTDTLIDLRLLRHPLLSSATLPLFLSGVASTAPCG</sequence>
<proteinExistence type="predicted"/>
<dbReference type="Proteomes" id="UP001181313">
    <property type="component" value="Unassembled WGS sequence"/>
</dbReference>
<evidence type="ECO:0000313" key="1">
    <source>
        <dbReference type="EMBL" id="MDT3726628.1"/>
    </source>
</evidence>
<keyword evidence="2" id="KW-1185">Reference proteome</keyword>
<organism evidence="1 2">
    <name type="scientific">Streptomyces althioticus subsp. attaecolombicae</name>
    <dbReference type="NCBI Taxonomy" id="3075534"/>
    <lineage>
        <taxon>Bacteria</taxon>
        <taxon>Bacillati</taxon>
        <taxon>Actinomycetota</taxon>
        <taxon>Actinomycetes</taxon>
        <taxon>Kitasatosporales</taxon>
        <taxon>Streptomycetaceae</taxon>
        <taxon>Streptomyces</taxon>
        <taxon>Streptomyces althioticus group</taxon>
    </lineage>
</organism>
<comment type="caution">
    <text evidence="1">The sequence shown here is derived from an EMBL/GenBank/DDBJ whole genome shotgun (WGS) entry which is preliminary data.</text>
</comment>
<protein>
    <submittedName>
        <fullName evidence="1">Uncharacterized protein</fullName>
    </submittedName>
</protein>
<name>A0ABU3I127_9ACTN</name>
<dbReference type="EMBL" id="JAVSGH010000019">
    <property type="protein sequence ID" value="MDT3726628.1"/>
    <property type="molecule type" value="Genomic_DNA"/>
</dbReference>
<evidence type="ECO:0000313" key="2">
    <source>
        <dbReference type="Proteomes" id="UP001181313"/>
    </source>
</evidence>